<name>A0ACD5VGD7_AVESA</name>
<evidence type="ECO:0000313" key="1">
    <source>
        <dbReference type="EnsemblPlants" id="AVESA.00010b.r2.3AG0419890.1.CDS"/>
    </source>
</evidence>
<accession>A0ACD5VGD7</accession>
<reference evidence="1" key="1">
    <citation type="submission" date="2021-05" db="EMBL/GenBank/DDBJ databases">
        <authorList>
            <person name="Scholz U."/>
            <person name="Mascher M."/>
            <person name="Fiebig A."/>
        </authorList>
    </citation>
    <scope>NUCLEOTIDE SEQUENCE [LARGE SCALE GENOMIC DNA]</scope>
</reference>
<dbReference type="Proteomes" id="UP001732700">
    <property type="component" value="Chromosome 3A"/>
</dbReference>
<dbReference type="EnsemblPlants" id="AVESA.00010b.r2.3AG0419890.1">
    <property type="protein sequence ID" value="AVESA.00010b.r2.3AG0419890.1.CDS"/>
    <property type="gene ID" value="AVESA.00010b.r2.3AG0419890"/>
</dbReference>
<protein>
    <submittedName>
        <fullName evidence="1">Uncharacterized protein</fullName>
    </submittedName>
</protein>
<sequence length="865" mass="98755">MKRYSSIIFSWSRHREHLLCNRLPCAILQSKGSSTSDSEFAARSKYQASTSTAPAAGDAASQRAVLALRRFLEDKGDQIMEANNSKPEQAHEFVGAQSSIDIDATPNNNDGFGTPRKTATISQHSSSSFTPECAEELKPVVGMIFDDVDSVEEFYKSYAHDAGFGVRVGQQKKQVDDVVMWKRFLCDRQGFKSKKGTNSTNPSHKDTTSTNHSNQNSKKRKRKETRCGCDARIFVKRTSDNKYMIASLVEHHNHGLVTPSKHHLIRSNRRVNEKAKQTLYSCHKASIGTSQAFRLLHVGAGSFEDVGCTKRDLQNYYCEFKNKINDCDAQMFVDQLGRMKELNPAFFFDYDVDENGRLLHVFWADATARKNYSHFGDVVSFDSTYTTNHYNMIFAPFTGVNHHMQSVFFGAGFVVNERIPSYKWLFSTFLKAMGGKEPRLMITDEDASMREAMRFVLTTTIHRLCMWHIMKKLPEKISPHLREDTTFFKRVNSCVWGSETPEEFELTWHSFISDFQLEENEWLATRYKIRESWIPAYFRDICLAGILRTTSRSESANSFFNRFIGRKLAFVEFWLRFDTALQCQRQEELIADNTSIHTTPQIMTTWEIEKQGSEVFTHEVFDHFQKEVLAAREYCDVQGTQMVEGMKVLEISDASNKVREVQCNTSTMIAKCSCMLFESKGIPCRHIIRFLRASKVENTNEQLSSYVIKRWEKNCKRNSVYDSEGNLLAEKPVDPVEAAKKRKISDTKNKFESLVQIAKNSEEGIDFLASSLLNMEEHLSKLVPSVSVTRQQEHEAFLGCSIPTEVDVLPPTDVRTKGRCKRIKGHGDKGKKNEGQNPKAKRKCGSCKEVGHNSRKCPNKNLAII</sequence>
<organism evidence="1 2">
    <name type="scientific">Avena sativa</name>
    <name type="common">Oat</name>
    <dbReference type="NCBI Taxonomy" id="4498"/>
    <lineage>
        <taxon>Eukaryota</taxon>
        <taxon>Viridiplantae</taxon>
        <taxon>Streptophyta</taxon>
        <taxon>Embryophyta</taxon>
        <taxon>Tracheophyta</taxon>
        <taxon>Spermatophyta</taxon>
        <taxon>Magnoliopsida</taxon>
        <taxon>Liliopsida</taxon>
        <taxon>Poales</taxon>
        <taxon>Poaceae</taxon>
        <taxon>BOP clade</taxon>
        <taxon>Pooideae</taxon>
        <taxon>Poodae</taxon>
        <taxon>Poeae</taxon>
        <taxon>Poeae Chloroplast Group 1 (Aveneae type)</taxon>
        <taxon>Aveninae</taxon>
        <taxon>Avena</taxon>
    </lineage>
</organism>
<reference evidence="1" key="2">
    <citation type="submission" date="2025-09" db="UniProtKB">
        <authorList>
            <consortium name="EnsemblPlants"/>
        </authorList>
    </citation>
    <scope>IDENTIFICATION</scope>
</reference>
<proteinExistence type="predicted"/>
<keyword evidence="2" id="KW-1185">Reference proteome</keyword>
<evidence type="ECO:0000313" key="2">
    <source>
        <dbReference type="Proteomes" id="UP001732700"/>
    </source>
</evidence>